<dbReference type="OrthoDB" id="6777723at2759"/>
<comment type="subcellular location">
    <subcellularLocation>
        <location evidence="1">Nucleus</location>
    </subcellularLocation>
</comment>
<evidence type="ECO:0000259" key="6">
    <source>
        <dbReference type="Pfam" id="PF04937"/>
    </source>
</evidence>
<reference evidence="7" key="1">
    <citation type="submission" date="2022-03" db="EMBL/GenBank/DDBJ databases">
        <authorList>
            <person name="Sayadi A."/>
        </authorList>
    </citation>
    <scope>NUCLEOTIDE SEQUENCE</scope>
</reference>
<keyword evidence="5" id="KW-0539">Nucleus</keyword>
<dbReference type="GO" id="GO:0008270">
    <property type="term" value="F:zinc ion binding"/>
    <property type="evidence" value="ECO:0007669"/>
    <property type="project" value="UniProtKB-KW"/>
</dbReference>
<evidence type="ECO:0000313" key="8">
    <source>
        <dbReference type="Proteomes" id="UP001152888"/>
    </source>
</evidence>
<organism evidence="7 8">
    <name type="scientific">Acanthoscelides obtectus</name>
    <name type="common">Bean weevil</name>
    <name type="synonym">Bruchus obtectus</name>
    <dbReference type="NCBI Taxonomy" id="200917"/>
    <lineage>
        <taxon>Eukaryota</taxon>
        <taxon>Metazoa</taxon>
        <taxon>Ecdysozoa</taxon>
        <taxon>Arthropoda</taxon>
        <taxon>Hexapoda</taxon>
        <taxon>Insecta</taxon>
        <taxon>Pterygota</taxon>
        <taxon>Neoptera</taxon>
        <taxon>Endopterygota</taxon>
        <taxon>Coleoptera</taxon>
        <taxon>Polyphaga</taxon>
        <taxon>Cucujiformia</taxon>
        <taxon>Chrysomeloidea</taxon>
        <taxon>Chrysomelidae</taxon>
        <taxon>Bruchinae</taxon>
        <taxon>Bruchini</taxon>
        <taxon>Acanthoscelides</taxon>
    </lineage>
</organism>
<keyword evidence="2" id="KW-0479">Metal-binding</keyword>
<evidence type="ECO:0000256" key="4">
    <source>
        <dbReference type="ARBA" id="ARBA00022833"/>
    </source>
</evidence>
<evidence type="ECO:0000256" key="2">
    <source>
        <dbReference type="ARBA" id="ARBA00022723"/>
    </source>
</evidence>
<dbReference type="SUPFAM" id="SSF53098">
    <property type="entry name" value="Ribonuclease H-like"/>
    <property type="match status" value="1"/>
</dbReference>
<dbReference type="InterPro" id="IPR052035">
    <property type="entry name" value="ZnF_BED_domain_contain"/>
</dbReference>
<sequence length="317" mass="36098">MQIKISEANALGLQCDGWSNRRNESIINFIITTPTPIFFKTFTTDTNRHTAEYMAEKIEEVLTEIGPEKFSALVTDNASAMVKARNNIHEKYKHISVYGCVAHTLNLLIGDISKMRTMASIEDDVKSIVKEINNSHLLLATFKKIQTEKKGTSVPISLKLSVKTRWGSITHSLKSLLDTKYALKALAVCETVDTILSKQVERLVLDEAVFWVRVLKLFNLINPIVEYITKLESDKPKLSQVVECFYSLEKHFQTVLPSSPLTKQEEQNLQEFLVKRKRIVINPVHLAANILDPRFNGVHLTNERFIMEVGKLKMKNN</sequence>
<evidence type="ECO:0000256" key="3">
    <source>
        <dbReference type="ARBA" id="ARBA00022771"/>
    </source>
</evidence>
<keyword evidence="3" id="KW-0863">Zinc-finger</keyword>
<evidence type="ECO:0000313" key="7">
    <source>
        <dbReference type="EMBL" id="CAH1967940.1"/>
    </source>
</evidence>
<comment type="caution">
    <text evidence="7">The sequence shown here is derived from an EMBL/GenBank/DDBJ whole genome shotgun (WGS) entry which is preliminary data.</text>
</comment>
<dbReference type="AlphaFoldDB" id="A0A9P0P425"/>
<dbReference type="PANTHER" id="PTHR46481">
    <property type="entry name" value="ZINC FINGER BED DOMAIN-CONTAINING PROTEIN 4"/>
    <property type="match status" value="1"/>
</dbReference>
<evidence type="ECO:0000256" key="1">
    <source>
        <dbReference type="ARBA" id="ARBA00004123"/>
    </source>
</evidence>
<gene>
    <name evidence="7" type="ORF">ACAOBT_LOCUS7615</name>
</gene>
<dbReference type="InterPro" id="IPR012337">
    <property type="entry name" value="RNaseH-like_sf"/>
</dbReference>
<dbReference type="PANTHER" id="PTHR46481:SF10">
    <property type="entry name" value="ZINC FINGER BED DOMAIN-CONTAINING PROTEIN 39"/>
    <property type="match status" value="1"/>
</dbReference>
<dbReference type="Proteomes" id="UP001152888">
    <property type="component" value="Unassembled WGS sequence"/>
</dbReference>
<keyword evidence="4" id="KW-0862">Zinc</keyword>
<dbReference type="InterPro" id="IPR007021">
    <property type="entry name" value="DUF659"/>
</dbReference>
<feature type="domain" description="DUF659" evidence="6">
    <location>
        <begin position="13"/>
        <end position="128"/>
    </location>
</feature>
<dbReference type="GO" id="GO:0005634">
    <property type="term" value="C:nucleus"/>
    <property type="evidence" value="ECO:0007669"/>
    <property type="project" value="UniProtKB-SubCell"/>
</dbReference>
<dbReference type="Pfam" id="PF04937">
    <property type="entry name" value="DUF659"/>
    <property type="match status" value="1"/>
</dbReference>
<keyword evidence="8" id="KW-1185">Reference proteome</keyword>
<protein>
    <recommendedName>
        <fullName evidence="6">DUF659 domain-containing protein</fullName>
    </recommendedName>
</protein>
<dbReference type="EMBL" id="CAKOFQ010006749">
    <property type="protein sequence ID" value="CAH1967940.1"/>
    <property type="molecule type" value="Genomic_DNA"/>
</dbReference>
<name>A0A9P0P425_ACAOB</name>
<evidence type="ECO:0000256" key="5">
    <source>
        <dbReference type="ARBA" id="ARBA00023242"/>
    </source>
</evidence>
<proteinExistence type="predicted"/>
<accession>A0A9P0P425</accession>